<protein>
    <recommendedName>
        <fullName evidence="6">Ribulose bisphosphate carboxylase large subunit C-terminal domain-containing protein</fullName>
    </recommendedName>
</protein>
<evidence type="ECO:0000259" key="2">
    <source>
        <dbReference type="Pfam" id="PF00016"/>
    </source>
</evidence>
<organism evidence="4 5">
    <name type="scientific">Wenzhouxiangella sediminis</name>
    <dbReference type="NCBI Taxonomy" id="1792836"/>
    <lineage>
        <taxon>Bacteria</taxon>
        <taxon>Pseudomonadati</taxon>
        <taxon>Pseudomonadota</taxon>
        <taxon>Gammaproteobacteria</taxon>
        <taxon>Chromatiales</taxon>
        <taxon>Wenzhouxiangellaceae</taxon>
        <taxon>Wenzhouxiangella</taxon>
    </lineage>
</organism>
<evidence type="ECO:0000256" key="1">
    <source>
        <dbReference type="RuleBase" id="RU003834"/>
    </source>
</evidence>
<dbReference type="GO" id="GO:0016984">
    <property type="term" value="F:ribulose-bisphosphate carboxylase activity"/>
    <property type="evidence" value="ECO:0007669"/>
    <property type="project" value="InterPro"/>
</dbReference>
<feature type="domain" description="Ribulose bisphosphate carboxylase large subunit ferrodoxin-like N-terminal" evidence="3">
    <location>
        <begin position="15"/>
        <end position="103"/>
    </location>
</feature>
<evidence type="ECO:0008006" key="6">
    <source>
        <dbReference type="Google" id="ProtNLM"/>
    </source>
</evidence>
<name>A0A3E1KBJ9_9GAMM</name>
<dbReference type="GO" id="GO:0000287">
    <property type="term" value="F:magnesium ion binding"/>
    <property type="evidence" value="ECO:0007669"/>
    <property type="project" value="InterPro"/>
</dbReference>
<dbReference type="InterPro" id="IPR000685">
    <property type="entry name" value="RuBisCO_lsu_C"/>
</dbReference>
<comment type="similarity">
    <text evidence="1">Belongs to the RuBisCO large chain family.</text>
</comment>
<dbReference type="PANTHER" id="PTHR42704:SF17">
    <property type="entry name" value="RIBULOSE BISPHOSPHATE CARBOXYLASE LARGE CHAIN"/>
    <property type="match status" value="1"/>
</dbReference>
<dbReference type="Proteomes" id="UP000260351">
    <property type="component" value="Unassembled WGS sequence"/>
</dbReference>
<feature type="domain" description="Ribulose bisphosphate carboxylase large subunit C-terminal" evidence="2">
    <location>
        <begin position="121"/>
        <end position="281"/>
    </location>
</feature>
<dbReference type="InterPro" id="IPR036376">
    <property type="entry name" value="RuBisCO_lsu_C_sf"/>
</dbReference>
<evidence type="ECO:0000313" key="4">
    <source>
        <dbReference type="EMBL" id="RFF31982.1"/>
    </source>
</evidence>
<sequence length="369" mass="40026">MASPLIEATYVATRPDRAVPELAEAVAREQSLEIVPELIPESIRERLLGRVLEVQHIEEGRWAMRIGYPAELASDQIGQLLQLLYGNVSFYPRIRLTELALPEALLQALPGPSGGIDRIRELNGAGNRAMLMTVLKPRGSRPEQLADLALRFARGGGDLLKDDQNLVESDVQAFRKRIRLCSQSIEKAQEMTGRRCLYLPHAAGSGDHLKRQLEAVSEAGLHGVVLCPWVMGLESAAAAAREFDLMWLAHPAMAGSMTEPDDRGVSTEVLLGTLVRAAGADISIFPGSGGRISSGHDDERATCRALTKSMEPLRPTLPCTGGGKRLESVGEAGRRHGPDYAVLVGGDLLRQRDKLEEATRRAVSELASP</sequence>
<dbReference type="GO" id="GO:0015977">
    <property type="term" value="P:carbon fixation"/>
    <property type="evidence" value="ECO:0007669"/>
    <property type="project" value="InterPro"/>
</dbReference>
<gene>
    <name evidence="4" type="ORF">DZC52_03035</name>
</gene>
<dbReference type="SUPFAM" id="SSF51649">
    <property type="entry name" value="RuBisCo, C-terminal domain"/>
    <property type="match status" value="1"/>
</dbReference>
<dbReference type="Pfam" id="PF00016">
    <property type="entry name" value="RuBisCO_large"/>
    <property type="match status" value="1"/>
</dbReference>
<dbReference type="InterPro" id="IPR033966">
    <property type="entry name" value="RuBisCO"/>
</dbReference>
<proteinExistence type="inferred from homology"/>
<evidence type="ECO:0000313" key="5">
    <source>
        <dbReference type="Proteomes" id="UP000260351"/>
    </source>
</evidence>
<keyword evidence="5" id="KW-1185">Reference proteome</keyword>
<comment type="caution">
    <text evidence="4">The sequence shown here is derived from an EMBL/GenBank/DDBJ whole genome shotgun (WGS) entry which is preliminary data.</text>
</comment>
<dbReference type="EMBL" id="QUZK01000014">
    <property type="protein sequence ID" value="RFF31982.1"/>
    <property type="molecule type" value="Genomic_DNA"/>
</dbReference>
<dbReference type="Pfam" id="PF02788">
    <property type="entry name" value="RuBisCO_large_N"/>
    <property type="match status" value="1"/>
</dbReference>
<reference evidence="4 5" key="1">
    <citation type="submission" date="2018-08" db="EMBL/GenBank/DDBJ databases">
        <title>Wenzhouxiangella salilacus sp. nov., a novel bacterium isolated from a saline lake in Xinjiang Province, China.</title>
        <authorList>
            <person name="Han S."/>
        </authorList>
    </citation>
    <scope>NUCLEOTIDE SEQUENCE [LARGE SCALE GENOMIC DNA]</scope>
    <source>
        <strain evidence="4 5">XDB06</strain>
    </source>
</reference>
<dbReference type="AlphaFoldDB" id="A0A3E1KBJ9"/>
<dbReference type="OrthoDB" id="9770811at2"/>
<dbReference type="PANTHER" id="PTHR42704">
    <property type="entry name" value="RIBULOSE BISPHOSPHATE CARBOXYLASE"/>
    <property type="match status" value="1"/>
</dbReference>
<dbReference type="InterPro" id="IPR017443">
    <property type="entry name" value="RuBisCO_lsu_fd_N"/>
</dbReference>
<evidence type="ECO:0000259" key="3">
    <source>
        <dbReference type="Pfam" id="PF02788"/>
    </source>
</evidence>
<dbReference type="InterPro" id="IPR036422">
    <property type="entry name" value="RuBisCO_lsu_N_sf"/>
</dbReference>
<dbReference type="SUPFAM" id="SSF54966">
    <property type="entry name" value="RuBisCO, large subunit, small (N-terminal) domain"/>
    <property type="match status" value="1"/>
</dbReference>
<dbReference type="Gene3D" id="3.20.20.110">
    <property type="entry name" value="Ribulose bisphosphate carboxylase, large subunit, C-terminal domain"/>
    <property type="match status" value="1"/>
</dbReference>
<dbReference type="RefSeq" id="WP_116649640.1">
    <property type="nucleotide sequence ID" value="NZ_QUZK01000014.1"/>
</dbReference>
<accession>A0A3E1KBJ9</accession>
<dbReference type="Gene3D" id="3.30.70.150">
    <property type="entry name" value="RuBisCO large subunit, N-terminal domain"/>
    <property type="match status" value="1"/>
</dbReference>